<feature type="region of interest" description="Disordered" evidence="1">
    <location>
        <begin position="1"/>
        <end position="20"/>
    </location>
</feature>
<evidence type="ECO:0000313" key="3">
    <source>
        <dbReference type="WBParaSite" id="nRc.2.0.1.t16043-RA"/>
    </source>
</evidence>
<evidence type="ECO:0000313" key="2">
    <source>
        <dbReference type="Proteomes" id="UP000887565"/>
    </source>
</evidence>
<keyword evidence="2" id="KW-1185">Reference proteome</keyword>
<organism evidence="2 3">
    <name type="scientific">Romanomermis culicivorax</name>
    <name type="common">Nematode worm</name>
    <dbReference type="NCBI Taxonomy" id="13658"/>
    <lineage>
        <taxon>Eukaryota</taxon>
        <taxon>Metazoa</taxon>
        <taxon>Ecdysozoa</taxon>
        <taxon>Nematoda</taxon>
        <taxon>Enoplea</taxon>
        <taxon>Dorylaimia</taxon>
        <taxon>Mermithida</taxon>
        <taxon>Mermithoidea</taxon>
        <taxon>Mermithidae</taxon>
        <taxon>Romanomermis</taxon>
    </lineage>
</organism>
<proteinExistence type="predicted"/>
<evidence type="ECO:0000256" key="1">
    <source>
        <dbReference type="SAM" id="MobiDB-lite"/>
    </source>
</evidence>
<name>A0A915IPC6_ROMCU</name>
<reference evidence="3" key="1">
    <citation type="submission" date="2022-11" db="UniProtKB">
        <authorList>
            <consortium name="WormBaseParasite"/>
        </authorList>
    </citation>
    <scope>IDENTIFICATION</scope>
</reference>
<protein>
    <submittedName>
        <fullName evidence="3">Uncharacterized protein</fullName>
    </submittedName>
</protein>
<sequence>MGEEEFGFGNNGSLQEGQVKPAGAIRQDNLLITNGKLIQKTHFLEPKVYNKANFLGLGITLRKKFLMVKLTALVQCAL</sequence>
<accession>A0A915IPC6</accession>
<dbReference type="AlphaFoldDB" id="A0A915IPC6"/>
<dbReference type="WBParaSite" id="nRc.2.0.1.t16043-RA">
    <property type="protein sequence ID" value="nRc.2.0.1.t16043-RA"/>
    <property type="gene ID" value="nRc.2.0.1.g16043"/>
</dbReference>
<dbReference type="Proteomes" id="UP000887565">
    <property type="component" value="Unplaced"/>
</dbReference>